<organism evidence="1">
    <name type="scientific">Rhizophora mucronata</name>
    <name type="common">Asiatic mangrove</name>
    <dbReference type="NCBI Taxonomy" id="61149"/>
    <lineage>
        <taxon>Eukaryota</taxon>
        <taxon>Viridiplantae</taxon>
        <taxon>Streptophyta</taxon>
        <taxon>Embryophyta</taxon>
        <taxon>Tracheophyta</taxon>
        <taxon>Spermatophyta</taxon>
        <taxon>Magnoliopsida</taxon>
        <taxon>eudicotyledons</taxon>
        <taxon>Gunneridae</taxon>
        <taxon>Pentapetalae</taxon>
        <taxon>rosids</taxon>
        <taxon>fabids</taxon>
        <taxon>Malpighiales</taxon>
        <taxon>Rhizophoraceae</taxon>
        <taxon>Rhizophora</taxon>
    </lineage>
</organism>
<sequence>MKIDALRKRKHAVEITLGKFKV</sequence>
<proteinExistence type="predicted"/>
<evidence type="ECO:0000313" key="1">
    <source>
        <dbReference type="EMBL" id="MBW81280.1"/>
    </source>
</evidence>
<name>A0A2P2IJ87_RHIMU</name>
<protein>
    <submittedName>
        <fullName evidence="1">Uncharacterized protein</fullName>
    </submittedName>
</protein>
<reference evidence="1" key="1">
    <citation type="submission" date="2018-02" db="EMBL/GenBank/DDBJ databases">
        <title>Rhizophora mucronata_Transcriptome.</title>
        <authorList>
            <person name="Meera S.P."/>
            <person name="Sreeshan A."/>
            <person name="Augustine A."/>
        </authorList>
    </citation>
    <scope>NUCLEOTIDE SEQUENCE</scope>
    <source>
        <tissue evidence="1">Leaf</tissue>
    </source>
</reference>
<accession>A0A2P2IJ87</accession>
<dbReference type="EMBL" id="GGEC01000797">
    <property type="protein sequence ID" value="MBW81280.1"/>
    <property type="molecule type" value="Transcribed_RNA"/>
</dbReference>
<dbReference type="AlphaFoldDB" id="A0A2P2IJ87"/>